<dbReference type="PANTHER" id="PTHR36838">
    <property type="entry name" value="AUXIN EFFLUX CARRIER FAMILY PROTEIN"/>
    <property type="match status" value="1"/>
</dbReference>
<evidence type="ECO:0000313" key="9">
    <source>
        <dbReference type="EMBL" id="RIA78497.1"/>
    </source>
</evidence>
<feature type="transmembrane region" description="Helical" evidence="8">
    <location>
        <begin position="210"/>
        <end position="228"/>
    </location>
</feature>
<comment type="similarity">
    <text evidence="2">Belongs to the auxin efflux carrier (TC 2.A.69) family.</text>
</comment>
<gene>
    <name evidence="9" type="ORF">EI71_00058</name>
</gene>
<feature type="transmembrane region" description="Helical" evidence="8">
    <location>
        <begin position="6"/>
        <end position="26"/>
    </location>
</feature>
<keyword evidence="3" id="KW-0813">Transport</keyword>
<dbReference type="OrthoDB" id="9798064at2"/>
<accession>A0A397S3G4</accession>
<evidence type="ECO:0000256" key="4">
    <source>
        <dbReference type="ARBA" id="ARBA00022475"/>
    </source>
</evidence>
<evidence type="ECO:0000256" key="6">
    <source>
        <dbReference type="ARBA" id="ARBA00022989"/>
    </source>
</evidence>
<evidence type="ECO:0000256" key="3">
    <source>
        <dbReference type="ARBA" id="ARBA00022448"/>
    </source>
</evidence>
<proteinExistence type="inferred from homology"/>
<keyword evidence="4" id="KW-1003">Cell membrane</keyword>
<organism evidence="9 10">
    <name type="scientific">Anaeroplasma bactoclasticum</name>
    <dbReference type="NCBI Taxonomy" id="2088"/>
    <lineage>
        <taxon>Bacteria</taxon>
        <taxon>Bacillati</taxon>
        <taxon>Mycoplasmatota</taxon>
        <taxon>Mollicutes</taxon>
        <taxon>Anaeroplasmatales</taxon>
        <taxon>Anaeroplasmataceae</taxon>
        <taxon>Anaeroplasma</taxon>
    </lineage>
</organism>
<feature type="transmembrane region" description="Helical" evidence="8">
    <location>
        <begin position="173"/>
        <end position="190"/>
    </location>
</feature>
<dbReference type="InterPro" id="IPR038770">
    <property type="entry name" value="Na+/solute_symporter_sf"/>
</dbReference>
<dbReference type="InterPro" id="IPR004776">
    <property type="entry name" value="Mem_transp_PIN-like"/>
</dbReference>
<reference evidence="9 10" key="1">
    <citation type="submission" date="2018-08" db="EMBL/GenBank/DDBJ databases">
        <title>Genomic Encyclopedia of Archaeal and Bacterial Type Strains, Phase II (KMG-II): from individual species to whole genera.</title>
        <authorList>
            <person name="Goeker M."/>
        </authorList>
    </citation>
    <scope>NUCLEOTIDE SEQUENCE [LARGE SCALE GENOMIC DNA]</scope>
    <source>
        <strain evidence="9 10">ATCC 27112</strain>
    </source>
</reference>
<comment type="subcellular location">
    <subcellularLocation>
        <location evidence="1">Cell membrane</location>
        <topology evidence="1">Multi-pass membrane protein</topology>
    </subcellularLocation>
</comment>
<feature type="transmembrane region" description="Helical" evidence="8">
    <location>
        <begin position="139"/>
        <end position="161"/>
    </location>
</feature>
<feature type="transmembrane region" description="Helical" evidence="8">
    <location>
        <begin position="299"/>
        <end position="322"/>
    </location>
</feature>
<evidence type="ECO:0000256" key="2">
    <source>
        <dbReference type="ARBA" id="ARBA00010145"/>
    </source>
</evidence>
<keyword evidence="5 8" id="KW-0812">Transmembrane</keyword>
<dbReference type="PANTHER" id="PTHR36838:SF1">
    <property type="entry name" value="SLR1864 PROTEIN"/>
    <property type="match status" value="1"/>
</dbReference>
<feature type="transmembrane region" description="Helical" evidence="8">
    <location>
        <begin position="110"/>
        <end position="133"/>
    </location>
</feature>
<feature type="transmembrane region" description="Helical" evidence="8">
    <location>
        <begin position="270"/>
        <end position="287"/>
    </location>
</feature>
<dbReference type="InParanoid" id="A0A397S3G4"/>
<name>A0A397S3G4_9MOLU</name>
<evidence type="ECO:0000313" key="10">
    <source>
        <dbReference type="Proteomes" id="UP000266506"/>
    </source>
</evidence>
<protein>
    <submittedName>
        <fullName evidence="9">Putative permease</fullName>
    </submittedName>
</protein>
<dbReference type="GO" id="GO:0005886">
    <property type="term" value="C:plasma membrane"/>
    <property type="evidence" value="ECO:0007669"/>
    <property type="project" value="UniProtKB-SubCell"/>
</dbReference>
<evidence type="ECO:0000256" key="8">
    <source>
        <dbReference type="SAM" id="Phobius"/>
    </source>
</evidence>
<feature type="transmembrane region" description="Helical" evidence="8">
    <location>
        <begin position="240"/>
        <end position="264"/>
    </location>
</feature>
<dbReference type="RefSeq" id="WP_119015244.1">
    <property type="nucleotide sequence ID" value="NZ_QXEV01000001.1"/>
</dbReference>
<evidence type="ECO:0000256" key="5">
    <source>
        <dbReference type="ARBA" id="ARBA00022692"/>
    </source>
</evidence>
<keyword evidence="10" id="KW-1185">Reference proteome</keyword>
<evidence type="ECO:0000256" key="7">
    <source>
        <dbReference type="ARBA" id="ARBA00023136"/>
    </source>
</evidence>
<dbReference type="Gene3D" id="1.20.1530.20">
    <property type="match status" value="1"/>
</dbReference>
<evidence type="ECO:0000256" key="1">
    <source>
        <dbReference type="ARBA" id="ARBA00004651"/>
    </source>
</evidence>
<dbReference type="GO" id="GO:0055085">
    <property type="term" value="P:transmembrane transport"/>
    <property type="evidence" value="ECO:0007669"/>
    <property type="project" value="InterPro"/>
</dbReference>
<dbReference type="AlphaFoldDB" id="A0A397S3G4"/>
<keyword evidence="6 8" id="KW-1133">Transmembrane helix</keyword>
<dbReference type="Proteomes" id="UP000266506">
    <property type="component" value="Unassembled WGS sequence"/>
</dbReference>
<dbReference type="Pfam" id="PF03547">
    <property type="entry name" value="Mem_trans"/>
    <property type="match status" value="1"/>
</dbReference>
<feature type="transmembrane region" description="Helical" evidence="8">
    <location>
        <begin position="38"/>
        <end position="57"/>
    </location>
</feature>
<feature type="transmembrane region" description="Helical" evidence="8">
    <location>
        <begin position="77"/>
        <end position="98"/>
    </location>
</feature>
<sequence>MLDTFITCLIRVAVSLCFCIPGFVLCKIKKASANHLSTMSTILVYICGPCMIIYAFYNAAVMADKNGLDKGQMALSMLYFGIATLFLQAIFMLILYIILKRKYEDAKYRLLTCGSVLGNVGFFGLPLVCALVPGNPIVACYSSIYIITMNLLVFTVGVFCLTNDTKYMNLKTALVNPTTFGFLLAIPAFIFGEKIAAASVVNTFAEGINLLGQMTTPLCMLILGIRLATVNFKSLWTRPFIYLICFLKMVVFPIACFFMVYFLPFLDQDFKKAILIISAVPCASVILNMAEIHHAEEELAANCVLVSTMLCMITIPIVTLLVNIL</sequence>
<keyword evidence="7 8" id="KW-0472">Membrane</keyword>
<comment type="caution">
    <text evidence="9">The sequence shown here is derived from an EMBL/GenBank/DDBJ whole genome shotgun (WGS) entry which is preliminary data.</text>
</comment>
<dbReference type="FunCoup" id="A0A397S3G4">
    <property type="interactions" value="28"/>
</dbReference>
<dbReference type="EMBL" id="QXEV01000001">
    <property type="protein sequence ID" value="RIA78497.1"/>
    <property type="molecule type" value="Genomic_DNA"/>
</dbReference>